<feature type="compositionally biased region" description="Basic and acidic residues" evidence="3">
    <location>
        <begin position="477"/>
        <end position="493"/>
    </location>
</feature>
<reference evidence="4" key="2">
    <citation type="submission" date="2022-10" db="EMBL/GenBank/DDBJ databases">
        <authorList>
            <consortium name="ENA_rothamsted_submissions"/>
            <consortium name="culmorum"/>
            <person name="King R."/>
        </authorList>
    </citation>
    <scope>NUCLEOTIDE SEQUENCE</scope>
</reference>
<evidence type="ECO:0000256" key="1">
    <source>
        <dbReference type="ARBA" id="ARBA00011069"/>
    </source>
</evidence>
<feature type="compositionally biased region" description="Basic and acidic residues" evidence="3">
    <location>
        <begin position="398"/>
        <end position="427"/>
    </location>
</feature>
<evidence type="ECO:0000256" key="2">
    <source>
        <dbReference type="ARBA" id="ARBA00014454"/>
    </source>
</evidence>
<feature type="compositionally biased region" description="Basic and acidic residues" evidence="3">
    <location>
        <begin position="245"/>
        <end position="258"/>
    </location>
</feature>
<feature type="region of interest" description="Disordered" evidence="3">
    <location>
        <begin position="466"/>
        <end position="493"/>
    </location>
</feature>
<evidence type="ECO:0000256" key="3">
    <source>
        <dbReference type="SAM" id="MobiDB-lite"/>
    </source>
</evidence>
<gene>
    <name evidence="4" type="ORF">PHAECO_LOCUS9144</name>
</gene>
<protein>
    <recommendedName>
        <fullName evidence="2">BUD13 homolog</fullName>
    </recommendedName>
</protein>
<evidence type="ECO:0000313" key="5">
    <source>
        <dbReference type="Proteomes" id="UP001153737"/>
    </source>
</evidence>
<feature type="region of interest" description="Disordered" evidence="3">
    <location>
        <begin position="603"/>
        <end position="622"/>
    </location>
</feature>
<dbReference type="GO" id="GO:0000398">
    <property type="term" value="P:mRNA splicing, via spliceosome"/>
    <property type="evidence" value="ECO:0007669"/>
    <property type="project" value="TreeGrafter"/>
</dbReference>
<dbReference type="GO" id="GO:0070274">
    <property type="term" value="C:RES complex"/>
    <property type="evidence" value="ECO:0007669"/>
    <property type="project" value="TreeGrafter"/>
</dbReference>
<dbReference type="Proteomes" id="UP001153737">
    <property type="component" value="Chromosome 5"/>
</dbReference>
<sequence>MTTINQKEYLKKYLGIGKGSGVKKKKIKSEKVIGKSLKIIDDDIDAALSKEIQDDLANSNEDAPQIVSVIDDRPPSLRIDEKTKDNLWKPIGQGIDSDKHVEDVRFTNFKISKETSFIEHKLLNTSYRKTKKGNSASGKSNKQIQDIRSQKQDLSPARNVNRHGESSPSEIKYDYSHRTSTRDENIHPPNTSRRRAISPSRKSIRKVLSDDRSPSIESRIHEEDIPTRIKIEPDDISPPRKTKRYDKSPRNTERREHNSPPSRKMYRVSEASPQQRSRRDDMSPPRRNHIINGMSPSHRPREDDISPPRRTHRFNEMSPSGRSMENDISPPRKLKSDHSSLLNSRDISPPRKLSRLQDSPRRKSRRVDNSTSSKKHQQDLSPAKRNNETSTLAKVSRWNRESPTRSKTKNDLSPKRKHFSEKIERTMSGKKSGLQNAKDLVQEIITIKQKEEDLFKNMSNEVSGKNAVTISRKKKTSTPEEDAKKREKEKEMEVKYSRWGKGLKQVQDTNEKNEDMLHEMSKPLARYADDEDLEKFLKEQERDGDPMLAYIRKKKKKKQVEAGIPDKPMYMGDFEPNRFGIQPGYRWDGVDRSNGYEKKLFESRNSKRAAEEEAMKWSTEDM</sequence>
<evidence type="ECO:0000313" key="4">
    <source>
        <dbReference type="EMBL" id="CAG9821844.1"/>
    </source>
</evidence>
<dbReference type="InterPro" id="IPR051112">
    <property type="entry name" value="CWC26_splicing_factor"/>
</dbReference>
<feature type="compositionally biased region" description="Low complexity" evidence="3">
    <location>
        <begin position="133"/>
        <end position="142"/>
    </location>
</feature>
<dbReference type="Pfam" id="PF09736">
    <property type="entry name" value="Bud13"/>
    <property type="match status" value="1"/>
</dbReference>
<feature type="region of interest" description="Disordered" evidence="3">
    <location>
        <begin position="129"/>
        <end position="434"/>
    </location>
</feature>
<feature type="compositionally biased region" description="Basic and acidic residues" evidence="3">
    <location>
        <begin position="171"/>
        <end position="186"/>
    </location>
</feature>
<reference evidence="4" key="1">
    <citation type="submission" date="2022-01" db="EMBL/GenBank/DDBJ databases">
        <authorList>
            <person name="King R."/>
        </authorList>
    </citation>
    <scope>NUCLEOTIDE SEQUENCE</scope>
</reference>
<feature type="compositionally biased region" description="Basic and acidic residues" evidence="3">
    <location>
        <begin position="207"/>
        <end position="233"/>
    </location>
</feature>
<dbReference type="OrthoDB" id="6022at2759"/>
<dbReference type="AlphaFoldDB" id="A0A9N9SJ83"/>
<dbReference type="PANTHER" id="PTHR31809">
    <property type="entry name" value="BUD13 HOMOLOG"/>
    <property type="match status" value="1"/>
</dbReference>
<comment type="similarity">
    <text evidence="1">Belongs to the CWC26 family.</text>
</comment>
<dbReference type="PANTHER" id="PTHR31809:SF0">
    <property type="entry name" value="BUD13 HOMOLOG"/>
    <property type="match status" value="1"/>
</dbReference>
<feature type="region of interest" description="Disordered" evidence="3">
    <location>
        <begin position="556"/>
        <end position="575"/>
    </location>
</feature>
<dbReference type="EMBL" id="OU896711">
    <property type="protein sequence ID" value="CAG9821844.1"/>
    <property type="molecule type" value="Genomic_DNA"/>
</dbReference>
<name>A0A9N9SJ83_PHACE</name>
<accession>A0A9N9SJ83</accession>
<dbReference type="GO" id="GO:0003723">
    <property type="term" value="F:RNA binding"/>
    <property type="evidence" value="ECO:0007669"/>
    <property type="project" value="TreeGrafter"/>
</dbReference>
<dbReference type="GO" id="GO:0005684">
    <property type="term" value="C:U2-type spliceosomal complex"/>
    <property type="evidence" value="ECO:0007669"/>
    <property type="project" value="TreeGrafter"/>
</dbReference>
<proteinExistence type="inferred from homology"/>
<dbReference type="InterPro" id="IPR018609">
    <property type="entry name" value="Bud13"/>
</dbReference>
<organism evidence="4 5">
    <name type="scientific">Phaedon cochleariae</name>
    <name type="common">Mustard beetle</name>
    <dbReference type="NCBI Taxonomy" id="80249"/>
    <lineage>
        <taxon>Eukaryota</taxon>
        <taxon>Metazoa</taxon>
        <taxon>Ecdysozoa</taxon>
        <taxon>Arthropoda</taxon>
        <taxon>Hexapoda</taxon>
        <taxon>Insecta</taxon>
        <taxon>Pterygota</taxon>
        <taxon>Neoptera</taxon>
        <taxon>Endopterygota</taxon>
        <taxon>Coleoptera</taxon>
        <taxon>Polyphaga</taxon>
        <taxon>Cucujiformia</taxon>
        <taxon>Chrysomeloidea</taxon>
        <taxon>Chrysomelidae</taxon>
        <taxon>Chrysomelinae</taxon>
        <taxon>Chrysomelini</taxon>
        <taxon>Phaedon</taxon>
    </lineage>
</organism>
<keyword evidence="5" id="KW-1185">Reference proteome</keyword>